<evidence type="ECO:0000313" key="1">
    <source>
        <dbReference type="EMBL" id="KAJ8955008.1"/>
    </source>
</evidence>
<accession>A0AAV8YVN2</accession>
<name>A0AAV8YVN2_9CUCU</name>
<evidence type="ECO:0008006" key="3">
    <source>
        <dbReference type="Google" id="ProtNLM"/>
    </source>
</evidence>
<keyword evidence="2" id="KW-1185">Reference proteome</keyword>
<proteinExistence type="predicted"/>
<reference evidence="1" key="1">
    <citation type="journal article" date="2023" name="Insect Mol. Biol.">
        <title>Genome sequencing provides insights into the evolution of gene families encoding plant cell wall-degrading enzymes in longhorned beetles.</title>
        <authorList>
            <person name="Shin N.R."/>
            <person name="Okamura Y."/>
            <person name="Kirsch R."/>
            <person name="Pauchet Y."/>
        </authorList>
    </citation>
    <scope>NUCLEOTIDE SEQUENCE</scope>
    <source>
        <strain evidence="1">AMC_N1</strain>
    </source>
</reference>
<organism evidence="1 2">
    <name type="scientific">Aromia moschata</name>
    <dbReference type="NCBI Taxonomy" id="1265417"/>
    <lineage>
        <taxon>Eukaryota</taxon>
        <taxon>Metazoa</taxon>
        <taxon>Ecdysozoa</taxon>
        <taxon>Arthropoda</taxon>
        <taxon>Hexapoda</taxon>
        <taxon>Insecta</taxon>
        <taxon>Pterygota</taxon>
        <taxon>Neoptera</taxon>
        <taxon>Endopterygota</taxon>
        <taxon>Coleoptera</taxon>
        <taxon>Polyphaga</taxon>
        <taxon>Cucujiformia</taxon>
        <taxon>Chrysomeloidea</taxon>
        <taxon>Cerambycidae</taxon>
        <taxon>Cerambycinae</taxon>
        <taxon>Callichromatini</taxon>
        <taxon>Aromia</taxon>
    </lineage>
</organism>
<dbReference type="EMBL" id="JAPWTK010000041">
    <property type="protein sequence ID" value="KAJ8955008.1"/>
    <property type="molecule type" value="Genomic_DNA"/>
</dbReference>
<evidence type="ECO:0000313" key="2">
    <source>
        <dbReference type="Proteomes" id="UP001162162"/>
    </source>
</evidence>
<dbReference type="InterPro" id="IPR043313">
    <property type="entry name" value="LRMDA"/>
</dbReference>
<dbReference type="SUPFAM" id="SSF52058">
    <property type="entry name" value="L domain-like"/>
    <property type="match status" value="1"/>
</dbReference>
<dbReference type="PANTHER" id="PTHR46282">
    <property type="entry name" value="LEUCINE-RICH MELANOCYTE DIFFERENTIATION-ASSOCIATED PROTEIN"/>
    <property type="match status" value="1"/>
</dbReference>
<dbReference type="InterPro" id="IPR032675">
    <property type="entry name" value="LRR_dom_sf"/>
</dbReference>
<dbReference type="AlphaFoldDB" id="A0AAV8YVN2"/>
<sequence>MDDCLEAKSDYDDNIQVVDLKNLPKILNDDEISVFDMTSLGTLLLLEQSTSKMDSKSCGPLDEDTNLHRLSLAYERLHTMPKILLEELAPYVEILDISYNEFEDLEFLSEFKELSHLICDRNNITSRTTFPFLPKLELLWLNHCKITEMYPWARKLQRSCPNIKYLSLMGNPVAPSYLNGGSFYDYLHYRLFIISLFPNLIHLDDKAVTPDQRMEALRIYQRPLVERLVSRTHQNLPGYLRVVSEKVSEILTPSQYATAPEKNVII</sequence>
<protein>
    <recommendedName>
        <fullName evidence="3">Leucine-rich melanocyte differentiation-associated protein-like</fullName>
    </recommendedName>
</protein>
<dbReference type="PANTHER" id="PTHR46282:SF1">
    <property type="entry name" value="LEUCINE-RICH REPEAT-CONTAINING PROTEIN 72-LIKE"/>
    <property type="match status" value="1"/>
</dbReference>
<dbReference type="Gene3D" id="3.80.10.10">
    <property type="entry name" value="Ribonuclease Inhibitor"/>
    <property type="match status" value="1"/>
</dbReference>
<gene>
    <name evidence="1" type="ORF">NQ318_000440</name>
</gene>
<dbReference type="Proteomes" id="UP001162162">
    <property type="component" value="Unassembled WGS sequence"/>
</dbReference>
<comment type="caution">
    <text evidence="1">The sequence shown here is derived from an EMBL/GenBank/DDBJ whole genome shotgun (WGS) entry which is preliminary data.</text>
</comment>